<keyword evidence="1" id="KW-1133">Transmembrane helix</keyword>
<proteinExistence type="predicted"/>
<accession>A0A5B7K8Z3</accession>
<dbReference type="AlphaFoldDB" id="A0A5B7K8Z3"/>
<name>A0A5B7K8Z3_PORTR</name>
<evidence type="ECO:0000256" key="1">
    <source>
        <dbReference type="SAM" id="Phobius"/>
    </source>
</evidence>
<evidence type="ECO:0008006" key="5">
    <source>
        <dbReference type="Google" id="ProtNLM"/>
    </source>
</evidence>
<sequence>MMMSLAIGSTFLFSVLAGVLTDSLGIRITTLIGGALSTAGMFISSFFADSVSVWQG</sequence>
<protein>
    <recommendedName>
        <fullName evidence="5">Major facilitator superfamily (MFS) profile domain-containing protein</fullName>
    </recommendedName>
</protein>
<evidence type="ECO:0000313" key="3">
    <source>
        <dbReference type="EMBL" id="MPD03104.1"/>
    </source>
</evidence>
<comment type="caution">
    <text evidence="3">The sequence shown here is derived from an EMBL/GenBank/DDBJ whole genome shotgun (WGS) entry which is preliminary data.</text>
</comment>
<evidence type="ECO:0000313" key="4">
    <source>
        <dbReference type="Proteomes" id="UP000324222"/>
    </source>
</evidence>
<keyword evidence="1" id="KW-0472">Membrane</keyword>
<evidence type="ECO:0000256" key="2">
    <source>
        <dbReference type="SAM" id="SignalP"/>
    </source>
</evidence>
<feature type="transmembrane region" description="Helical" evidence="1">
    <location>
        <begin position="31"/>
        <end position="54"/>
    </location>
</feature>
<feature type="signal peptide" evidence="2">
    <location>
        <begin position="1"/>
        <end position="17"/>
    </location>
</feature>
<keyword evidence="4" id="KW-1185">Reference proteome</keyword>
<reference evidence="3 4" key="1">
    <citation type="submission" date="2019-05" db="EMBL/GenBank/DDBJ databases">
        <title>Another draft genome of Portunus trituberculatus and its Hox gene families provides insights of decapod evolution.</title>
        <authorList>
            <person name="Jeong J.-H."/>
            <person name="Song I."/>
            <person name="Kim S."/>
            <person name="Choi T."/>
            <person name="Kim D."/>
            <person name="Ryu S."/>
            <person name="Kim W."/>
        </authorList>
    </citation>
    <scope>NUCLEOTIDE SEQUENCE [LARGE SCALE GENOMIC DNA]</scope>
    <source>
        <tissue evidence="3">Muscle</tissue>
    </source>
</reference>
<dbReference type="EMBL" id="VSRR010134638">
    <property type="protein sequence ID" value="MPD03104.1"/>
    <property type="molecule type" value="Genomic_DNA"/>
</dbReference>
<dbReference type="InterPro" id="IPR036259">
    <property type="entry name" value="MFS_trans_sf"/>
</dbReference>
<keyword evidence="2" id="KW-0732">Signal</keyword>
<gene>
    <name evidence="3" type="ORF">E2C01_098724</name>
</gene>
<dbReference type="OrthoDB" id="6499973at2759"/>
<dbReference type="Proteomes" id="UP000324222">
    <property type="component" value="Unassembled WGS sequence"/>
</dbReference>
<organism evidence="3 4">
    <name type="scientific">Portunus trituberculatus</name>
    <name type="common">Swimming crab</name>
    <name type="synonym">Neptunus trituberculatus</name>
    <dbReference type="NCBI Taxonomy" id="210409"/>
    <lineage>
        <taxon>Eukaryota</taxon>
        <taxon>Metazoa</taxon>
        <taxon>Ecdysozoa</taxon>
        <taxon>Arthropoda</taxon>
        <taxon>Crustacea</taxon>
        <taxon>Multicrustacea</taxon>
        <taxon>Malacostraca</taxon>
        <taxon>Eumalacostraca</taxon>
        <taxon>Eucarida</taxon>
        <taxon>Decapoda</taxon>
        <taxon>Pleocyemata</taxon>
        <taxon>Brachyura</taxon>
        <taxon>Eubrachyura</taxon>
        <taxon>Portunoidea</taxon>
        <taxon>Portunidae</taxon>
        <taxon>Portuninae</taxon>
        <taxon>Portunus</taxon>
    </lineage>
</organism>
<keyword evidence="1" id="KW-0812">Transmembrane</keyword>
<dbReference type="SUPFAM" id="SSF103473">
    <property type="entry name" value="MFS general substrate transporter"/>
    <property type="match status" value="1"/>
</dbReference>
<feature type="chain" id="PRO_5022777865" description="Major facilitator superfamily (MFS) profile domain-containing protein" evidence="2">
    <location>
        <begin position="18"/>
        <end position="56"/>
    </location>
</feature>